<evidence type="ECO:0000313" key="6">
    <source>
        <dbReference type="RefSeq" id="XP_017783139.1"/>
    </source>
</evidence>
<protein>
    <recommendedName>
        <fullName evidence="4">Large ribosomal subunit protein bL21m</fullName>
    </recommendedName>
</protein>
<evidence type="ECO:0000256" key="4">
    <source>
        <dbReference type="ARBA" id="ARBA00044129"/>
    </source>
</evidence>
<sequence>MSLLRQFCSKLAPILVNNSVRSTQNVSAAITTNRFFSNKPAPYEIVDPKIEKQEQQDIIKKVNEQVNANQQGRIFAVVHLAGKQFKITEGDVIVVEGYWPPGPGDKLKLDKVLMVGAKDFTLIGRPIVEDGLANVTATVIEKTLSHTKTDFKKKRRKQYKNINFYRIQQTMLRINTIDLSGKLNNPPDVTGTEHRIL</sequence>
<dbReference type="PANTHER" id="PTHR21349">
    <property type="entry name" value="50S RIBOSOMAL PROTEIN L21"/>
    <property type="match status" value="1"/>
</dbReference>
<dbReference type="HAMAP" id="MF_01363">
    <property type="entry name" value="Ribosomal_bL21"/>
    <property type="match status" value="1"/>
</dbReference>
<accession>A0ABM1N8I9</accession>
<keyword evidence="5" id="KW-1185">Reference proteome</keyword>
<organism evidence="5 6">
    <name type="scientific">Nicrophorus vespilloides</name>
    <name type="common">Boreal carrion beetle</name>
    <dbReference type="NCBI Taxonomy" id="110193"/>
    <lineage>
        <taxon>Eukaryota</taxon>
        <taxon>Metazoa</taxon>
        <taxon>Ecdysozoa</taxon>
        <taxon>Arthropoda</taxon>
        <taxon>Hexapoda</taxon>
        <taxon>Insecta</taxon>
        <taxon>Pterygota</taxon>
        <taxon>Neoptera</taxon>
        <taxon>Endopterygota</taxon>
        <taxon>Coleoptera</taxon>
        <taxon>Polyphaga</taxon>
        <taxon>Staphyliniformia</taxon>
        <taxon>Silphidae</taxon>
        <taxon>Nicrophorinae</taxon>
        <taxon>Nicrophorus</taxon>
    </lineage>
</organism>
<evidence type="ECO:0000256" key="3">
    <source>
        <dbReference type="ARBA" id="ARBA00023274"/>
    </source>
</evidence>
<keyword evidence="3" id="KW-0687">Ribonucleoprotein</keyword>
<dbReference type="GO" id="GO:0005840">
    <property type="term" value="C:ribosome"/>
    <property type="evidence" value="ECO:0007669"/>
    <property type="project" value="UniProtKB-KW"/>
</dbReference>
<dbReference type="InterPro" id="IPR028909">
    <property type="entry name" value="bL21-like"/>
</dbReference>
<dbReference type="InterPro" id="IPR001787">
    <property type="entry name" value="Ribosomal_bL21"/>
</dbReference>
<comment type="similarity">
    <text evidence="1">Belongs to the bacterial ribosomal protein bL21 family.</text>
</comment>
<evidence type="ECO:0000256" key="2">
    <source>
        <dbReference type="ARBA" id="ARBA00022980"/>
    </source>
</evidence>
<dbReference type="GeneID" id="108567283"/>
<dbReference type="RefSeq" id="XP_017783139.1">
    <property type="nucleotide sequence ID" value="XM_017927650.1"/>
</dbReference>
<dbReference type="InterPro" id="IPR036164">
    <property type="entry name" value="bL21-like_sf"/>
</dbReference>
<dbReference type="Pfam" id="PF00829">
    <property type="entry name" value="Ribosomal_L21p"/>
    <property type="match status" value="1"/>
</dbReference>
<gene>
    <name evidence="6" type="primary">LOC108567283</name>
</gene>
<evidence type="ECO:0000256" key="1">
    <source>
        <dbReference type="ARBA" id="ARBA00008563"/>
    </source>
</evidence>
<dbReference type="Proteomes" id="UP000695000">
    <property type="component" value="Unplaced"/>
</dbReference>
<reference evidence="6" key="1">
    <citation type="submission" date="2025-08" db="UniProtKB">
        <authorList>
            <consortium name="RefSeq"/>
        </authorList>
    </citation>
    <scope>IDENTIFICATION</scope>
    <source>
        <tissue evidence="6">Whole Larva</tissue>
    </source>
</reference>
<dbReference type="NCBIfam" id="TIGR00061">
    <property type="entry name" value="L21"/>
    <property type="match status" value="1"/>
</dbReference>
<keyword evidence="2 6" id="KW-0689">Ribosomal protein</keyword>
<name>A0ABM1N8I9_NICVS</name>
<evidence type="ECO:0000313" key="5">
    <source>
        <dbReference type="Proteomes" id="UP000695000"/>
    </source>
</evidence>
<dbReference type="PANTHER" id="PTHR21349:SF0">
    <property type="entry name" value="LARGE RIBOSOMAL SUBUNIT PROTEIN BL21M"/>
    <property type="match status" value="1"/>
</dbReference>
<proteinExistence type="inferred from homology"/>
<dbReference type="SUPFAM" id="SSF141091">
    <property type="entry name" value="L21p-like"/>
    <property type="match status" value="1"/>
</dbReference>